<dbReference type="EMBL" id="JBHUKY010000054">
    <property type="protein sequence ID" value="MFD2412893.1"/>
    <property type="molecule type" value="Genomic_DNA"/>
</dbReference>
<keyword evidence="3" id="KW-1185">Reference proteome</keyword>
<gene>
    <name evidence="2" type="ORF">ACFSX3_23715</name>
</gene>
<keyword evidence="1" id="KW-0812">Transmembrane</keyword>
<reference evidence="3" key="1">
    <citation type="journal article" date="2019" name="Int. J. Syst. Evol. Microbiol.">
        <title>The Global Catalogue of Microorganisms (GCM) 10K type strain sequencing project: providing services to taxonomists for standard genome sequencing and annotation.</title>
        <authorList>
            <consortium name="The Broad Institute Genomics Platform"/>
            <consortium name="The Broad Institute Genome Sequencing Center for Infectious Disease"/>
            <person name="Wu L."/>
            <person name="Ma J."/>
        </authorList>
    </citation>
    <scope>NUCLEOTIDE SEQUENCE [LARGE SCALE GENOMIC DNA]</scope>
    <source>
        <strain evidence="3">CCM 8725</strain>
    </source>
</reference>
<feature type="transmembrane region" description="Helical" evidence="1">
    <location>
        <begin position="169"/>
        <end position="194"/>
    </location>
</feature>
<feature type="transmembrane region" description="Helical" evidence="1">
    <location>
        <begin position="119"/>
        <end position="139"/>
    </location>
</feature>
<keyword evidence="1" id="KW-0472">Membrane</keyword>
<accession>A0ABW5FCZ8</accession>
<proteinExistence type="predicted"/>
<comment type="caution">
    <text evidence="2">The sequence shown here is derived from an EMBL/GenBank/DDBJ whole genome shotgun (WGS) entry which is preliminary data.</text>
</comment>
<feature type="transmembrane region" description="Helical" evidence="1">
    <location>
        <begin position="304"/>
        <end position="323"/>
    </location>
</feature>
<feature type="transmembrane region" description="Helical" evidence="1">
    <location>
        <begin position="88"/>
        <end position="107"/>
    </location>
</feature>
<dbReference type="RefSeq" id="WP_209990102.1">
    <property type="nucleotide sequence ID" value="NZ_JBHSVQ010000001.1"/>
</dbReference>
<feature type="transmembrane region" description="Helical" evidence="1">
    <location>
        <begin position="214"/>
        <end position="240"/>
    </location>
</feature>
<keyword evidence="1" id="KW-1133">Transmembrane helix</keyword>
<evidence type="ECO:0008006" key="4">
    <source>
        <dbReference type="Google" id="ProtNLM"/>
    </source>
</evidence>
<sequence length="488" mass="54786">MLKKIAAHPLACILLVAAAIVLMRPMYSYNDPDTFWHLEVGRYMLEHGKILYYAIHTFYGDRLPYIPHEAGFQLLIAPLYQGFGWPGIYLLTALCLFALVMGLLRLGQVSRRELGLDQNHILLLPFVLLISCWIFYNYFKGRPQMVSSPLIVWFFVCLREYQMKPRVKVAAAMIIFSCVIANVHTGVWLVIAVFTGMAALESLIARNLSRKRAAVFGLVLLAGLPNPGGFKGLLFILTVTRNHFNLLINEWQPLSFSRFDQLPILLLLLFFAITLPFSLQQKPFRFFLMTGILYLGVSNFKQNLFMWLFIPYFAAVFFEVLPLPGTFKGRENTRSIAIGLAAGLLINTVSIFVAPPSVASADYPVHEMNYVLEHTPAGTRPRVLSSYGTSGYVMFRGGDILCDGRQDPFITKASAGALGWTAFERSMYGFSEYLPDIVKYDKPDYVIVPKGSSGRLYADWVKAFGTPVYKGSYGSVFDLRKPSSAGSS</sequence>
<evidence type="ECO:0000313" key="2">
    <source>
        <dbReference type="EMBL" id="MFD2412893.1"/>
    </source>
</evidence>
<name>A0ABW5FCZ8_9BACL</name>
<organism evidence="2 3">
    <name type="scientific">Paenibacillus rhizoplanae</name>
    <dbReference type="NCBI Taxonomy" id="1917181"/>
    <lineage>
        <taxon>Bacteria</taxon>
        <taxon>Bacillati</taxon>
        <taxon>Bacillota</taxon>
        <taxon>Bacilli</taxon>
        <taxon>Bacillales</taxon>
        <taxon>Paenibacillaceae</taxon>
        <taxon>Paenibacillus</taxon>
    </lineage>
</organism>
<dbReference type="Proteomes" id="UP001597448">
    <property type="component" value="Unassembled WGS sequence"/>
</dbReference>
<evidence type="ECO:0000313" key="3">
    <source>
        <dbReference type="Proteomes" id="UP001597448"/>
    </source>
</evidence>
<feature type="transmembrane region" description="Helical" evidence="1">
    <location>
        <begin position="335"/>
        <end position="354"/>
    </location>
</feature>
<evidence type="ECO:0000256" key="1">
    <source>
        <dbReference type="SAM" id="Phobius"/>
    </source>
</evidence>
<protein>
    <recommendedName>
        <fullName evidence="4">Glycosyltransferase RgtA/B/C/D-like domain-containing protein</fullName>
    </recommendedName>
</protein>
<feature type="transmembrane region" description="Helical" evidence="1">
    <location>
        <begin position="261"/>
        <end position="279"/>
    </location>
</feature>